<dbReference type="STRING" id="321267.SHM7688_03146"/>
<accession>A0A0P1FE14</accession>
<organism evidence="1 2">
    <name type="scientific">Shimia marina</name>
    <dbReference type="NCBI Taxonomy" id="321267"/>
    <lineage>
        <taxon>Bacteria</taxon>
        <taxon>Pseudomonadati</taxon>
        <taxon>Pseudomonadota</taxon>
        <taxon>Alphaproteobacteria</taxon>
        <taxon>Rhodobacterales</taxon>
        <taxon>Roseobacteraceae</taxon>
    </lineage>
</organism>
<dbReference type="InterPro" id="IPR036291">
    <property type="entry name" value="NAD(P)-bd_dom_sf"/>
</dbReference>
<protein>
    <recommendedName>
        <fullName evidence="3">Inositol 2-dehydrogenase</fullName>
    </recommendedName>
</protein>
<reference evidence="1 2" key="1">
    <citation type="submission" date="2015-09" db="EMBL/GenBank/DDBJ databases">
        <authorList>
            <consortium name="Swine Surveillance"/>
        </authorList>
    </citation>
    <scope>NUCLEOTIDE SEQUENCE [LARGE SCALE GENOMIC DNA]</scope>
    <source>
        <strain evidence="1 2">CECT 7688</strain>
    </source>
</reference>
<dbReference type="SUPFAM" id="SSF51735">
    <property type="entry name" value="NAD(P)-binding Rossmann-fold domains"/>
    <property type="match status" value="1"/>
</dbReference>
<dbReference type="Gene3D" id="3.40.50.720">
    <property type="entry name" value="NAD(P)-binding Rossmann-like Domain"/>
    <property type="match status" value="1"/>
</dbReference>
<dbReference type="PANTHER" id="PTHR43377">
    <property type="entry name" value="BILIVERDIN REDUCTASE A"/>
    <property type="match status" value="1"/>
</dbReference>
<proteinExistence type="predicted"/>
<dbReference type="Gene3D" id="3.30.360.10">
    <property type="entry name" value="Dihydrodipicolinate Reductase, domain 2"/>
    <property type="match status" value="1"/>
</dbReference>
<gene>
    <name evidence="1" type="ORF">SHM7688_03146</name>
</gene>
<dbReference type="OrthoDB" id="9792935at2"/>
<evidence type="ECO:0000313" key="1">
    <source>
        <dbReference type="EMBL" id="CUH53687.1"/>
    </source>
</evidence>
<dbReference type="AlphaFoldDB" id="A0A0P1FE14"/>
<dbReference type="PANTHER" id="PTHR43377:SF1">
    <property type="entry name" value="BILIVERDIN REDUCTASE A"/>
    <property type="match status" value="1"/>
</dbReference>
<evidence type="ECO:0000313" key="2">
    <source>
        <dbReference type="Proteomes" id="UP000054823"/>
    </source>
</evidence>
<dbReference type="EMBL" id="CYPW01000027">
    <property type="protein sequence ID" value="CUH53687.1"/>
    <property type="molecule type" value="Genomic_DNA"/>
</dbReference>
<keyword evidence="2" id="KW-1185">Reference proteome</keyword>
<dbReference type="InterPro" id="IPR051450">
    <property type="entry name" value="Gfo/Idh/MocA_Oxidoreductases"/>
</dbReference>
<dbReference type="Proteomes" id="UP000054823">
    <property type="component" value="Unassembled WGS sequence"/>
</dbReference>
<dbReference type="SUPFAM" id="SSF55347">
    <property type="entry name" value="Glyceraldehyde-3-phosphate dehydrogenase-like, C-terminal domain"/>
    <property type="match status" value="1"/>
</dbReference>
<name>A0A0P1FE14_9RHOB</name>
<dbReference type="RefSeq" id="WP_058240821.1">
    <property type="nucleotide sequence ID" value="NZ_CYPW01000027.1"/>
</dbReference>
<sequence>MVIAVIGAGSIGKRHAANLAALGEAVELIGWRGFDRAAFETRQDIEAVVIATSTPIRLELIEMCAAHDWPFYAEKPLAWRVAQVEAIHAAAAPVAARSMVGFMMRYHPAVRALAALDLSQTYGFSFEIGHDVRQWRENWSFAGSYAAEPEGGGVLMDLCHEMDLALAVMGPLEISDVRALAHDDFPQIDFATRVDVVSASGAVGTISMDYVSPVSLRKAALRGAERVVDLDFLTPTLSEDMGQGAQVTPFSFERNDMFMDMMRDFLALVRGQETSGNPLIPRFDTMRDSSLLIARAWEARRFTGVVDLEMS</sequence>
<evidence type="ECO:0008006" key="3">
    <source>
        <dbReference type="Google" id="ProtNLM"/>
    </source>
</evidence>